<dbReference type="NCBIfam" id="NF004862">
    <property type="entry name" value="PRK06222.1"/>
    <property type="match status" value="1"/>
</dbReference>
<dbReference type="GO" id="GO:0051537">
    <property type="term" value="F:2 iron, 2 sulfur cluster binding"/>
    <property type="evidence" value="ECO:0007669"/>
    <property type="project" value="UniProtKB-KW"/>
</dbReference>
<dbReference type="InterPro" id="IPR017938">
    <property type="entry name" value="Riboflavin_synthase-like_b-brl"/>
</dbReference>
<reference evidence="4 5" key="2">
    <citation type="journal article" date="2009" name="Proc. Natl. Acad. Sci. U.S.A.">
        <title>On the chimeric nature, thermophilic origin, and phylogenetic placement of the Thermotogales.</title>
        <authorList>
            <person name="Zhaxybayeva O."/>
            <person name="Swithers K.S."/>
            <person name="Lapierre P."/>
            <person name="Fournier G.P."/>
            <person name="Bickhart D.M."/>
            <person name="DeBoy R.T."/>
            <person name="Nelson K.E."/>
            <person name="Nesbo C.L."/>
            <person name="Doolittle W.F."/>
            <person name="Gogarten J.P."/>
            <person name="Noll K.M."/>
        </authorList>
    </citation>
    <scope>NUCLEOTIDE SEQUENCE [LARGE SCALE GENOMIC DNA]</scope>
    <source>
        <strain evidence="5">ATCC BAA-301 / DSM 14385 / NBRC 107922 / TMO</strain>
    </source>
</reference>
<evidence type="ECO:0000313" key="5">
    <source>
        <dbReference type="Proteomes" id="UP000002016"/>
    </source>
</evidence>
<dbReference type="Proteomes" id="UP000002016">
    <property type="component" value="Chromosome"/>
</dbReference>
<keyword evidence="2" id="KW-0001">2Fe-2S</keyword>
<evidence type="ECO:0000313" key="4">
    <source>
        <dbReference type="EMBL" id="ABV32987.1"/>
    </source>
</evidence>
<comment type="cofactor">
    <cofactor evidence="1">
        <name>FAD</name>
        <dbReference type="ChEBI" id="CHEBI:57692"/>
    </cofactor>
    <text evidence="1">Binds 1 FAD per subunit.</text>
</comment>
<dbReference type="AlphaFoldDB" id="A8F4A3"/>
<feature type="binding site" evidence="2">
    <location>
        <position position="224"/>
    </location>
    <ligand>
        <name>[2Fe-2S] cluster</name>
        <dbReference type="ChEBI" id="CHEBI:190135"/>
    </ligand>
</feature>
<feature type="binding site" evidence="2">
    <location>
        <position position="236"/>
    </location>
    <ligand>
        <name>[2Fe-2S] cluster</name>
        <dbReference type="ChEBI" id="CHEBI:190135"/>
    </ligand>
</feature>
<dbReference type="PIRSF" id="PIRSF006816">
    <property type="entry name" value="Cyc3_hyd_g"/>
    <property type="match status" value="1"/>
</dbReference>
<dbReference type="CDD" id="cd06219">
    <property type="entry name" value="DHOD_e_trans_like1"/>
    <property type="match status" value="1"/>
</dbReference>
<dbReference type="PANTHER" id="PTHR43513">
    <property type="entry name" value="DIHYDROOROTATE DEHYDROGENASE B (NAD(+)), ELECTRON TRANSFER SUBUNIT"/>
    <property type="match status" value="1"/>
</dbReference>
<dbReference type="InterPro" id="IPR039261">
    <property type="entry name" value="FNR_nucleotide-bd"/>
</dbReference>
<evidence type="ECO:0000256" key="2">
    <source>
        <dbReference type="PIRSR" id="PIRSR006816-2"/>
    </source>
</evidence>
<dbReference type="STRING" id="416591.Tlet_0420"/>
<dbReference type="InterPro" id="IPR012165">
    <property type="entry name" value="Cyt_c3_hydrogenase_gsu"/>
</dbReference>
<dbReference type="PROSITE" id="PS51384">
    <property type="entry name" value="FAD_FR"/>
    <property type="match status" value="1"/>
</dbReference>
<dbReference type="KEGG" id="tle:Tlet_0420"/>
<dbReference type="InterPro" id="IPR050353">
    <property type="entry name" value="PyrK_electron_transfer"/>
</dbReference>
<dbReference type="Gene3D" id="2.40.30.10">
    <property type="entry name" value="Translation factors"/>
    <property type="match status" value="1"/>
</dbReference>
<dbReference type="Gene3D" id="3.40.50.80">
    <property type="entry name" value="Nucleotide-binding domain of ferredoxin-NADP reductase (FNR) module"/>
    <property type="match status" value="1"/>
</dbReference>
<dbReference type="EMBL" id="CP000812">
    <property type="protein sequence ID" value="ABV32987.1"/>
    <property type="molecule type" value="Genomic_DNA"/>
</dbReference>
<reference evidence="4 5" key="1">
    <citation type="submission" date="2007-08" db="EMBL/GenBank/DDBJ databases">
        <title>Complete sequence of Thermotoga lettingae TMO.</title>
        <authorList>
            <consortium name="US DOE Joint Genome Institute"/>
            <person name="Copeland A."/>
            <person name="Lucas S."/>
            <person name="Lapidus A."/>
            <person name="Barry K."/>
            <person name="Glavina del Rio T."/>
            <person name="Dalin E."/>
            <person name="Tice H."/>
            <person name="Pitluck S."/>
            <person name="Foster B."/>
            <person name="Bruce D."/>
            <person name="Schmutz J."/>
            <person name="Larimer F."/>
            <person name="Land M."/>
            <person name="Hauser L."/>
            <person name="Kyrpides N."/>
            <person name="Mikhailova N."/>
            <person name="Nelson K."/>
            <person name="Gogarten J.P."/>
            <person name="Noll K."/>
            <person name="Richardson P."/>
        </authorList>
    </citation>
    <scope>NUCLEOTIDE SEQUENCE [LARGE SCALE GENOMIC DNA]</scope>
    <source>
        <strain evidence="5">ATCC BAA-301 / DSM 14385 / NBRC 107922 / TMO</strain>
    </source>
</reference>
<gene>
    <name evidence="4" type="ordered locus">Tlet_0420</name>
</gene>
<dbReference type="GO" id="GO:0050660">
    <property type="term" value="F:flavin adenine dinucleotide binding"/>
    <property type="evidence" value="ECO:0007669"/>
    <property type="project" value="InterPro"/>
</dbReference>
<dbReference type="HOGENOM" id="CLU_003827_1_0_0"/>
<dbReference type="OrthoDB" id="9778346at2"/>
<dbReference type="Pfam" id="PF10418">
    <property type="entry name" value="DHODB_Fe-S_bind"/>
    <property type="match status" value="1"/>
</dbReference>
<keyword evidence="2" id="KW-0411">Iron-sulfur</keyword>
<dbReference type="SUPFAM" id="SSF63380">
    <property type="entry name" value="Riboflavin synthase domain-like"/>
    <property type="match status" value="1"/>
</dbReference>
<dbReference type="eggNOG" id="COG0543">
    <property type="taxonomic scope" value="Bacteria"/>
</dbReference>
<dbReference type="GO" id="GO:0006221">
    <property type="term" value="P:pyrimidine nucleotide biosynthetic process"/>
    <property type="evidence" value="ECO:0007669"/>
    <property type="project" value="InterPro"/>
</dbReference>
<dbReference type="RefSeq" id="WP_012002468.1">
    <property type="nucleotide sequence ID" value="NC_009828.1"/>
</dbReference>
<dbReference type="GO" id="GO:0046872">
    <property type="term" value="F:metal ion binding"/>
    <property type="evidence" value="ECO:0007669"/>
    <property type="project" value="UniProtKB-KW"/>
</dbReference>
<dbReference type="GO" id="GO:0016491">
    <property type="term" value="F:oxidoreductase activity"/>
    <property type="evidence" value="ECO:0007669"/>
    <property type="project" value="InterPro"/>
</dbReference>
<keyword evidence="1" id="KW-0274">FAD</keyword>
<keyword evidence="2" id="KW-0479">Metal-binding</keyword>
<dbReference type="SUPFAM" id="SSF52343">
    <property type="entry name" value="Ferredoxin reductase-like, C-terminal NADP-linked domain"/>
    <property type="match status" value="1"/>
</dbReference>
<comment type="cofactor">
    <cofactor evidence="2">
        <name>[2Fe-2S] cluster</name>
        <dbReference type="ChEBI" id="CHEBI:190135"/>
    </cofactor>
    <text evidence="2">Binds 1 [2Fe-2S] cluster per subunit.</text>
</comment>
<keyword evidence="1" id="KW-0285">Flavoprotein</keyword>
<feature type="domain" description="FAD-binding FR-type" evidence="3">
    <location>
        <begin position="1"/>
        <end position="94"/>
    </location>
</feature>
<dbReference type="InterPro" id="IPR019480">
    <property type="entry name" value="Dihydroorotate_DH_Fe-S-bd"/>
</dbReference>
<evidence type="ECO:0000256" key="1">
    <source>
        <dbReference type="PIRSR" id="PIRSR006816-1"/>
    </source>
</evidence>
<proteinExistence type="predicted"/>
<dbReference type="InterPro" id="IPR017927">
    <property type="entry name" value="FAD-bd_FR_type"/>
</dbReference>
<organism evidence="4 5">
    <name type="scientific">Pseudothermotoga lettingae (strain ATCC BAA-301 / DSM 14385 / NBRC 107922 / TMO)</name>
    <name type="common">Thermotoga lettingae</name>
    <dbReference type="NCBI Taxonomy" id="416591"/>
    <lineage>
        <taxon>Bacteria</taxon>
        <taxon>Thermotogati</taxon>
        <taxon>Thermotogota</taxon>
        <taxon>Thermotogae</taxon>
        <taxon>Thermotogales</taxon>
        <taxon>Thermotogaceae</taxon>
        <taxon>Pseudothermotoga</taxon>
    </lineage>
</organism>
<dbReference type="PANTHER" id="PTHR43513:SF3">
    <property type="entry name" value="DIHYDROOROTATE DEHYDROGENASE B (NAD(+)), ELECTRON TRANSFER SUBUNIT-RELATED"/>
    <property type="match status" value="1"/>
</dbReference>
<evidence type="ECO:0000259" key="3">
    <source>
        <dbReference type="PROSITE" id="PS51384"/>
    </source>
</evidence>
<accession>A8F4A3</accession>
<name>A8F4A3_PSELT</name>
<keyword evidence="5" id="KW-1185">Reference proteome</keyword>
<protein>
    <submittedName>
        <fullName evidence="4">Oxidoreductase FAD/NAD(P)-binding domain protein</fullName>
    </submittedName>
</protein>
<keyword evidence="2" id="KW-0408">Iron</keyword>
<feature type="binding site" evidence="2">
    <location>
        <position position="221"/>
    </location>
    <ligand>
        <name>[2Fe-2S] cluster</name>
        <dbReference type="ChEBI" id="CHEBI:190135"/>
    </ligand>
</feature>
<sequence length="280" mass="31373">MSNEILKKTKLAPQVYDFIIKNEEIAKRAKPGQFVVVRIREKGERIPLTIADTYENSFRMVVRAVGKTTYELCMMEEGQHLSDIAGPLGNPSEIDYFGDVMLIGGGVGIATLLPIAKELKRFNNRLHVILGGRNKDYVIMLEEFENLCDELIITTDDGSMGIKGVVTDGMDLVMKNTKINIAWAVGPTIMMKFCSIKAKELGIEKIWVSLNPIMIDGTGMCGACRVTVDGKMKFACVDGPEFDGEKVDWDELLKRLSQYRDEEEISFGKFKEQVGDLSWL</sequence>
<feature type="binding site" evidence="1">
    <location>
        <begin position="61"/>
        <end position="63"/>
    </location>
    <ligand>
        <name>FAD</name>
        <dbReference type="ChEBI" id="CHEBI:57692"/>
    </ligand>
</feature>